<keyword evidence="2" id="KW-0963">Cytoplasm</keyword>
<dbReference type="FunFam" id="1.10.260.100:FF:000002">
    <property type="entry name" value="Stress-induced-phosphoprotein 1 (Hsp70/Hsp90-organizing)"/>
    <property type="match status" value="1"/>
</dbReference>
<dbReference type="AlphaFoldDB" id="A0A3M6XLU9"/>
<feature type="repeat" description="TPR" evidence="6">
    <location>
        <begin position="136"/>
        <end position="169"/>
    </location>
</feature>
<dbReference type="Pfam" id="PF02152">
    <property type="entry name" value="FolB"/>
    <property type="match status" value="1"/>
</dbReference>
<evidence type="ECO:0000256" key="3">
    <source>
        <dbReference type="ARBA" id="ARBA00022737"/>
    </source>
</evidence>
<dbReference type="GO" id="GO:0004150">
    <property type="term" value="F:dihydroneopterin aldolase activity"/>
    <property type="evidence" value="ECO:0007669"/>
    <property type="project" value="InterPro"/>
</dbReference>
<keyword evidence="5" id="KW-0289">Folate biosynthesis</keyword>
<dbReference type="Gene3D" id="1.25.40.10">
    <property type="entry name" value="Tetratricopeptide repeat domain"/>
    <property type="match status" value="2"/>
</dbReference>
<dbReference type="VEuPathDB" id="FungiDB:BTJ68_05076"/>
<evidence type="ECO:0000256" key="7">
    <source>
        <dbReference type="SAM" id="MobiDB-lite"/>
    </source>
</evidence>
<evidence type="ECO:0000259" key="8">
    <source>
        <dbReference type="SMART" id="SM00727"/>
    </source>
</evidence>
<feature type="region of interest" description="Disordered" evidence="7">
    <location>
        <begin position="1"/>
        <end position="69"/>
    </location>
</feature>
<dbReference type="GO" id="GO:0051879">
    <property type="term" value="F:Hsp90 protein binding"/>
    <property type="evidence" value="ECO:0007669"/>
    <property type="project" value="TreeGrafter"/>
</dbReference>
<accession>A0A3M6XLU9</accession>
<reference evidence="10 11" key="1">
    <citation type="journal article" date="2018" name="BMC Genomics">
        <title>Genomic evidence for intraspecific hybridization in a clonal and extremely halotolerant yeast.</title>
        <authorList>
            <person name="Gostincar C."/>
            <person name="Stajich J.E."/>
            <person name="Zupancic J."/>
            <person name="Zalar P."/>
            <person name="Gunde-Cimerman N."/>
        </authorList>
    </citation>
    <scope>NUCLEOTIDE SEQUENCE [LARGE SCALE GENOMIC DNA]</scope>
    <source>
        <strain evidence="10 11">EXF-6669</strain>
    </source>
</reference>
<evidence type="ECO:0000313" key="11">
    <source>
        <dbReference type="Proteomes" id="UP000271337"/>
    </source>
</evidence>
<dbReference type="Pfam" id="PF13181">
    <property type="entry name" value="TPR_8"/>
    <property type="match status" value="1"/>
</dbReference>
<dbReference type="InterPro" id="IPR006157">
    <property type="entry name" value="FolB_dom"/>
</dbReference>
<dbReference type="InterPro" id="IPR019734">
    <property type="entry name" value="TPR_rpt"/>
</dbReference>
<dbReference type="FunFam" id="1.25.40.10:FF:000027">
    <property type="entry name" value="stress-induced-phosphoprotein 1 isoform X1"/>
    <property type="match status" value="1"/>
</dbReference>
<dbReference type="SUPFAM" id="SSF55620">
    <property type="entry name" value="Tetrahydrobiopterin biosynthesis enzymes-like"/>
    <property type="match status" value="1"/>
</dbReference>
<evidence type="ECO:0000259" key="9">
    <source>
        <dbReference type="SMART" id="SM00905"/>
    </source>
</evidence>
<dbReference type="GO" id="GO:0046656">
    <property type="term" value="P:folic acid biosynthetic process"/>
    <property type="evidence" value="ECO:0007669"/>
    <property type="project" value="UniProtKB-KW"/>
</dbReference>
<protein>
    <recommendedName>
        <fullName evidence="12">Dihydroneopterin aldolase/epimerase domain-containing protein</fullName>
    </recommendedName>
</protein>
<dbReference type="InterPro" id="IPR043133">
    <property type="entry name" value="GTP-CH-I_C/QueF"/>
</dbReference>
<evidence type="ECO:0000256" key="1">
    <source>
        <dbReference type="ARBA" id="ARBA00004496"/>
    </source>
</evidence>
<evidence type="ECO:0000256" key="6">
    <source>
        <dbReference type="PROSITE-ProRule" id="PRU00339"/>
    </source>
</evidence>
<evidence type="ECO:0008006" key="12">
    <source>
        <dbReference type="Google" id="ProtNLM"/>
    </source>
</evidence>
<dbReference type="InterPro" id="IPR041243">
    <property type="entry name" value="STI1/HOP_DP"/>
</dbReference>
<evidence type="ECO:0000256" key="5">
    <source>
        <dbReference type="ARBA" id="ARBA00022909"/>
    </source>
</evidence>
<feature type="compositionally biased region" description="Acidic residues" evidence="7">
    <location>
        <begin position="41"/>
        <end position="51"/>
    </location>
</feature>
<dbReference type="PANTHER" id="PTHR22904:SF523">
    <property type="entry name" value="STRESS-INDUCED-PHOSPHOPROTEIN 1"/>
    <property type="match status" value="1"/>
</dbReference>
<dbReference type="Pfam" id="PF17830">
    <property type="entry name" value="STI1-HOP_DP"/>
    <property type="match status" value="1"/>
</dbReference>
<evidence type="ECO:0000256" key="4">
    <source>
        <dbReference type="ARBA" id="ARBA00022803"/>
    </source>
</evidence>
<sequence>MGATDDADRDAQKFREQNDKEEDVPMPDSRPKEEPKKAPEPEPEPEPEDEESIAKKKAKEEADKEKAEGTACYKKRQFDEAISHYTKAWETHKDITYLTNRSAANFEKGDYQACLEDCKQAIEHGREVLADFKLIAKAFGRMGSAYEKMNDLTNAVEYYQRSLTEHRTPDILTKLRAAEKAKITAEKNAYIDPQKAEEARELGNQKFKDADWPAAFDAYSEMVKRAPEDPRGYSNRAACLIKLLTFPGAVADCDEAIKRDPDFIRAYLRKAQALHAMKEFNKCIDVCSEAMAHDKEGKNTREIEAQSQKALQAQYEAREGETDEQAQERIQRDPDIMAILQDPVMQSILQQAKSDPKALQEHMKDAGVRSKIQKLMAAGTAPAALQNSFKLPRLPFLEKTATLATMSSNADLIHVKELQLPHGLVAPDVWGKPKEQPATITLTVSLKGDGFSTAADKDQLDQSTIHYGELSKRLRALNQPAQDVEGFVDDAQKCVQAMANKAEGKFIVRRAALRVTLPKAAMHGEGVVWTRVFEYDDGGKVTRRMGEYGLNEVKIMTLVGVNAYERQAEQPLQIGVNVTRWVQSEGEAEWPKMEAMAGLETKVAEIIKPTTFETLETLADHTAKLLQEEFLATRFPQGCILRLTISKPRAIPFADAPAVEVVRNNHENLGVGVSRESGPAISVRDLNVVKPYA</sequence>
<comment type="subcellular location">
    <subcellularLocation>
        <location evidence="1">Cytoplasm</location>
    </subcellularLocation>
</comment>
<dbReference type="SMART" id="SM00905">
    <property type="entry name" value="FolB"/>
    <property type="match status" value="1"/>
</dbReference>
<dbReference type="PANTHER" id="PTHR22904">
    <property type="entry name" value="TPR REPEAT CONTAINING PROTEIN"/>
    <property type="match status" value="1"/>
</dbReference>
<keyword evidence="4 6" id="KW-0802">TPR repeat</keyword>
<feature type="domain" description="STI1" evidence="8">
    <location>
        <begin position="333"/>
        <end position="372"/>
    </location>
</feature>
<dbReference type="FunFam" id="1.25.40.10:FF:000010">
    <property type="entry name" value="Stress-induced phosphoprotein 1"/>
    <property type="match status" value="1"/>
</dbReference>
<dbReference type="EMBL" id="QWIL01002901">
    <property type="protein sequence ID" value="RMX91817.1"/>
    <property type="molecule type" value="Genomic_DNA"/>
</dbReference>
<dbReference type="SUPFAM" id="SSF48452">
    <property type="entry name" value="TPR-like"/>
    <property type="match status" value="2"/>
</dbReference>
<dbReference type="SMART" id="SM00727">
    <property type="entry name" value="STI1"/>
    <property type="match status" value="1"/>
</dbReference>
<feature type="compositionally biased region" description="Basic and acidic residues" evidence="7">
    <location>
        <begin position="9"/>
        <end position="18"/>
    </location>
</feature>
<feature type="compositionally biased region" description="Basic and acidic residues" evidence="7">
    <location>
        <begin position="29"/>
        <end position="40"/>
    </location>
</feature>
<comment type="caution">
    <text evidence="10">The sequence shown here is derived from an EMBL/GenBank/DDBJ whole genome shotgun (WGS) entry which is preliminary data.</text>
</comment>
<gene>
    <name evidence="10" type="ORF">D0867_14817</name>
</gene>
<evidence type="ECO:0000313" key="10">
    <source>
        <dbReference type="EMBL" id="RMX91817.1"/>
    </source>
</evidence>
<dbReference type="Gene3D" id="3.30.1130.10">
    <property type="match status" value="2"/>
</dbReference>
<feature type="compositionally biased region" description="Basic and acidic residues" evidence="7">
    <location>
        <begin position="52"/>
        <end position="68"/>
    </location>
</feature>
<keyword evidence="3" id="KW-0677">Repeat</keyword>
<dbReference type="GO" id="GO:0005737">
    <property type="term" value="C:cytoplasm"/>
    <property type="evidence" value="ECO:0007669"/>
    <property type="project" value="UniProtKB-SubCell"/>
</dbReference>
<proteinExistence type="predicted"/>
<dbReference type="PROSITE" id="PS50005">
    <property type="entry name" value="TPR"/>
    <property type="match status" value="1"/>
</dbReference>
<dbReference type="InterPro" id="IPR006636">
    <property type="entry name" value="STI1_HS-bd"/>
</dbReference>
<dbReference type="Proteomes" id="UP000271337">
    <property type="component" value="Unassembled WGS sequence"/>
</dbReference>
<dbReference type="InterPro" id="IPR011990">
    <property type="entry name" value="TPR-like_helical_dom_sf"/>
</dbReference>
<feature type="domain" description="Dihydroneopterin aldolase/epimerase" evidence="9">
    <location>
        <begin position="548"/>
        <end position="663"/>
    </location>
</feature>
<dbReference type="OrthoDB" id="2423701at2759"/>
<dbReference type="SMART" id="SM00028">
    <property type="entry name" value="TPR"/>
    <property type="match status" value="5"/>
</dbReference>
<evidence type="ECO:0000256" key="2">
    <source>
        <dbReference type="ARBA" id="ARBA00022490"/>
    </source>
</evidence>
<dbReference type="Gene3D" id="1.10.260.100">
    <property type="match status" value="1"/>
</dbReference>
<name>A0A3M6XLU9_HORWE</name>
<organism evidence="10 11">
    <name type="scientific">Hortaea werneckii</name>
    <name type="common">Black yeast</name>
    <name type="synonym">Cladosporium werneckii</name>
    <dbReference type="NCBI Taxonomy" id="91943"/>
    <lineage>
        <taxon>Eukaryota</taxon>
        <taxon>Fungi</taxon>
        <taxon>Dikarya</taxon>
        <taxon>Ascomycota</taxon>
        <taxon>Pezizomycotina</taxon>
        <taxon>Dothideomycetes</taxon>
        <taxon>Dothideomycetidae</taxon>
        <taxon>Mycosphaerellales</taxon>
        <taxon>Teratosphaeriaceae</taxon>
        <taxon>Hortaea</taxon>
    </lineage>
</organism>